<comment type="subcellular location">
    <subcellularLocation>
        <location evidence="1 8">Cell outer membrane</location>
        <topology evidence="1 8">Multi-pass membrane protein</topology>
    </subcellularLocation>
</comment>
<dbReference type="InterPro" id="IPR036942">
    <property type="entry name" value="Beta-barrel_TonB_sf"/>
</dbReference>
<evidence type="ECO:0000256" key="2">
    <source>
        <dbReference type="ARBA" id="ARBA00022448"/>
    </source>
</evidence>
<dbReference type="Pfam" id="PF13715">
    <property type="entry name" value="CarbopepD_reg_2"/>
    <property type="match status" value="1"/>
</dbReference>
<evidence type="ECO:0000256" key="3">
    <source>
        <dbReference type="ARBA" id="ARBA00022452"/>
    </source>
</evidence>
<dbReference type="Gene3D" id="2.170.130.10">
    <property type="entry name" value="TonB-dependent receptor, plug domain"/>
    <property type="match status" value="1"/>
</dbReference>
<evidence type="ECO:0000256" key="7">
    <source>
        <dbReference type="ARBA" id="ARBA00023237"/>
    </source>
</evidence>
<dbReference type="NCBIfam" id="TIGR04056">
    <property type="entry name" value="OMP_RagA_SusC"/>
    <property type="match status" value="1"/>
</dbReference>
<evidence type="ECO:0000256" key="8">
    <source>
        <dbReference type="PROSITE-ProRule" id="PRU01360"/>
    </source>
</evidence>
<dbReference type="Gene3D" id="2.60.40.1120">
    <property type="entry name" value="Carboxypeptidase-like, regulatory domain"/>
    <property type="match status" value="1"/>
</dbReference>
<dbReference type="Pfam" id="PF00593">
    <property type="entry name" value="TonB_dep_Rec_b-barrel"/>
    <property type="match status" value="1"/>
</dbReference>
<keyword evidence="2 8" id="KW-0813">Transport</keyword>
<evidence type="ECO:0000256" key="5">
    <source>
        <dbReference type="ARBA" id="ARBA00023077"/>
    </source>
</evidence>
<evidence type="ECO:0000256" key="6">
    <source>
        <dbReference type="ARBA" id="ARBA00023136"/>
    </source>
</evidence>
<accession>A0AAT9GHQ1</accession>
<evidence type="ECO:0000259" key="9">
    <source>
        <dbReference type="Pfam" id="PF00593"/>
    </source>
</evidence>
<dbReference type="InterPro" id="IPR023996">
    <property type="entry name" value="TonB-dep_OMP_SusC/RagA"/>
</dbReference>
<keyword evidence="7 8" id="KW-0998">Cell outer membrane</keyword>
<evidence type="ECO:0000256" key="4">
    <source>
        <dbReference type="ARBA" id="ARBA00022692"/>
    </source>
</evidence>
<keyword evidence="6 8" id="KW-0472">Membrane</keyword>
<sequence>MLFIATASAQNKTVTGKVTEANGNPISGATIKANGKAVGATNVTGDFSISVPNATASIVVSSIGFNDRTVTLTGGALTIALTAAEANSVSEVVVTGYTSIQRKKFSGAIATAPPEEVRKQPFGSFDQALQGQAAGVSVVANSGQPGANAVVRIRGNGSISGGNVPLYIMDGIEISAADFSSINQGDFERVELLKDAVATAMYGSRGANGVIVITTRRGRAGTLQLNYDAQVGWSTLPEDRLVMMNSDQKITYELQRGNPYGWTPAQADSLRKVNFSWKDALFQTGMTHQHQISASGGNANSKFFASLSYMDQEGIVKTTGLKRYTARINVDNTIKNWRFGVNLQAGFSKLKQTGEGNTGIATPLNAVRWSNPYERDRDPRTGDFQQFGGPGYLTSGQPNGAMELFLDYNNAIQLKTVATTYLEYHFPFLKGLSARTNWGIDYTNNETTAFNDPRTAGAQARQGSLARNSNWNFRYTGTTSVNYKQSFGKHEVDGGIFTEVVRTDFRNFGYTGYGFTNGFNNEAGLTQGSTANANFIPTIGGGGTRNGILSYFGIFNYGYDSKYYVTLVGRRDGSSRFGVNNRFANFGSVGLTWAVSSEKFMENSKLFDDLRVRASIGTTGNNQTQAGDFPIPIFGRSTYAGVSGWSPGSPGNLDYRWETNRTINFGIDFAILKRRLSGTIELYDRKTLDLFYALPIDPSISGFGSIPSNFGSLRNRGIELSLKGDVIKTKDFNWTIAANLTYNQNRILDLPQDSVVSGLTILKEGKPLNTLFLVPYAGVNPANGNAQYQKRDKSITMVFSPADRVYHGTSDAPWFGGITSSWSYKGFDLSAQLNFFLNRVQYNNDKNNVVNPTYYFDNMWVELLKEWRNPGDITNIPRPSQGTLGGTAPANPYQTLTTFFMEDASFWRLRNVTLGYTFPAKMLAKTGIRSARVFVQGQNWWTGTKFQSFDPEATGTSLVGAQYPALVQTTIGLNVGF</sequence>
<evidence type="ECO:0000313" key="10">
    <source>
        <dbReference type="EMBL" id="BFG70163.1"/>
    </source>
</evidence>
<evidence type="ECO:0000256" key="1">
    <source>
        <dbReference type="ARBA" id="ARBA00004571"/>
    </source>
</evidence>
<name>A0AAT9GHQ1_9BACT</name>
<dbReference type="GO" id="GO:0009279">
    <property type="term" value="C:cell outer membrane"/>
    <property type="evidence" value="ECO:0007669"/>
    <property type="project" value="UniProtKB-SubCell"/>
</dbReference>
<protein>
    <submittedName>
        <fullName evidence="10">TonB-dependent receptor</fullName>
    </submittedName>
</protein>
<organism evidence="10">
    <name type="scientific">Sediminibacterium sp. KACHI17</name>
    <dbReference type="NCBI Taxonomy" id="1751071"/>
    <lineage>
        <taxon>Bacteria</taxon>
        <taxon>Pseudomonadati</taxon>
        <taxon>Bacteroidota</taxon>
        <taxon>Chitinophagia</taxon>
        <taxon>Chitinophagales</taxon>
        <taxon>Chitinophagaceae</taxon>
        <taxon>Sediminibacterium</taxon>
    </lineage>
</organism>
<dbReference type="PROSITE" id="PS52016">
    <property type="entry name" value="TONB_DEPENDENT_REC_3"/>
    <property type="match status" value="1"/>
</dbReference>
<dbReference type="Gene3D" id="2.40.170.20">
    <property type="entry name" value="TonB-dependent receptor, beta-barrel domain"/>
    <property type="match status" value="1"/>
</dbReference>
<feature type="domain" description="TonB-dependent receptor-like beta-barrel" evidence="9">
    <location>
        <begin position="369"/>
        <end position="850"/>
    </location>
</feature>
<keyword evidence="3 8" id="KW-1134">Transmembrane beta strand</keyword>
<dbReference type="InterPro" id="IPR008969">
    <property type="entry name" value="CarboxyPept-like_regulatory"/>
</dbReference>
<keyword evidence="10" id="KW-0675">Receptor</keyword>
<dbReference type="InterPro" id="IPR023997">
    <property type="entry name" value="TonB-dep_OMP_SusC/RagA_CS"/>
</dbReference>
<comment type="similarity">
    <text evidence="8">Belongs to the TonB-dependent receptor family.</text>
</comment>
<dbReference type="SUPFAM" id="SSF49464">
    <property type="entry name" value="Carboxypeptidase regulatory domain-like"/>
    <property type="match status" value="1"/>
</dbReference>
<dbReference type="EMBL" id="AP029612">
    <property type="protein sequence ID" value="BFG70163.1"/>
    <property type="molecule type" value="Genomic_DNA"/>
</dbReference>
<dbReference type="InterPro" id="IPR000531">
    <property type="entry name" value="Beta-barrel_TonB"/>
</dbReference>
<dbReference type="InterPro" id="IPR039426">
    <property type="entry name" value="TonB-dep_rcpt-like"/>
</dbReference>
<dbReference type="InterPro" id="IPR037066">
    <property type="entry name" value="Plug_dom_sf"/>
</dbReference>
<keyword evidence="4 8" id="KW-0812">Transmembrane</keyword>
<proteinExistence type="inferred from homology"/>
<dbReference type="SUPFAM" id="SSF56935">
    <property type="entry name" value="Porins"/>
    <property type="match status" value="1"/>
</dbReference>
<dbReference type="AlphaFoldDB" id="A0AAT9GHQ1"/>
<dbReference type="NCBIfam" id="TIGR04057">
    <property type="entry name" value="SusC_RagA_signa"/>
    <property type="match status" value="1"/>
</dbReference>
<keyword evidence="5" id="KW-0798">TonB box</keyword>
<gene>
    <name evidence="10" type="ORF">KACHI17_10440</name>
</gene>
<reference evidence="10" key="1">
    <citation type="submission" date="2024-02" db="EMBL/GenBank/DDBJ databases">
        <title>Sediminibacterium planktonica sp. nov. and Sediminibacterium longus sp. nov., isolated from surface lake and river water.</title>
        <authorList>
            <person name="Watanabe K."/>
            <person name="Takemine S."/>
            <person name="Ishii Y."/>
            <person name="Ogata Y."/>
            <person name="Shindo C."/>
            <person name="Suda W."/>
        </authorList>
    </citation>
    <scope>NUCLEOTIDE SEQUENCE</scope>
    <source>
        <strain evidence="10">KACHI17</strain>
    </source>
</reference>